<name>A0AAD6ZLZ2_9AGAR</name>
<evidence type="ECO:0000313" key="2">
    <source>
        <dbReference type="Proteomes" id="UP001218218"/>
    </source>
</evidence>
<reference evidence="1" key="1">
    <citation type="submission" date="2023-03" db="EMBL/GenBank/DDBJ databases">
        <title>Massive genome expansion in bonnet fungi (Mycena s.s.) driven by repeated elements and novel gene families across ecological guilds.</title>
        <authorList>
            <consortium name="Lawrence Berkeley National Laboratory"/>
            <person name="Harder C.B."/>
            <person name="Miyauchi S."/>
            <person name="Viragh M."/>
            <person name="Kuo A."/>
            <person name="Thoen E."/>
            <person name="Andreopoulos B."/>
            <person name="Lu D."/>
            <person name="Skrede I."/>
            <person name="Drula E."/>
            <person name="Henrissat B."/>
            <person name="Morin E."/>
            <person name="Kohler A."/>
            <person name="Barry K."/>
            <person name="LaButti K."/>
            <person name="Morin E."/>
            <person name="Salamov A."/>
            <person name="Lipzen A."/>
            <person name="Mereny Z."/>
            <person name="Hegedus B."/>
            <person name="Baldrian P."/>
            <person name="Stursova M."/>
            <person name="Weitz H."/>
            <person name="Taylor A."/>
            <person name="Grigoriev I.V."/>
            <person name="Nagy L.G."/>
            <person name="Martin F."/>
            <person name="Kauserud H."/>
        </authorList>
    </citation>
    <scope>NUCLEOTIDE SEQUENCE</scope>
    <source>
        <strain evidence="1">CBHHK002</strain>
    </source>
</reference>
<dbReference type="AlphaFoldDB" id="A0AAD6ZLZ2"/>
<keyword evidence="2" id="KW-1185">Reference proteome</keyword>
<accession>A0AAD6ZLZ2</accession>
<feature type="non-terminal residue" evidence="1">
    <location>
        <position position="1"/>
    </location>
</feature>
<feature type="non-terminal residue" evidence="1">
    <location>
        <position position="155"/>
    </location>
</feature>
<protein>
    <submittedName>
        <fullName evidence="1">Uncharacterized protein</fullName>
    </submittedName>
</protein>
<proteinExistence type="predicted"/>
<comment type="caution">
    <text evidence="1">The sequence shown here is derived from an EMBL/GenBank/DDBJ whole genome shotgun (WGS) entry which is preliminary data.</text>
</comment>
<evidence type="ECO:0000313" key="1">
    <source>
        <dbReference type="EMBL" id="KAJ7328290.1"/>
    </source>
</evidence>
<dbReference type="EMBL" id="JARIHO010000039">
    <property type="protein sequence ID" value="KAJ7328290.1"/>
    <property type="molecule type" value="Genomic_DNA"/>
</dbReference>
<organism evidence="1 2">
    <name type="scientific">Mycena albidolilacea</name>
    <dbReference type="NCBI Taxonomy" id="1033008"/>
    <lineage>
        <taxon>Eukaryota</taxon>
        <taxon>Fungi</taxon>
        <taxon>Dikarya</taxon>
        <taxon>Basidiomycota</taxon>
        <taxon>Agaricomycotina</taxon>
        <taxon>Agaricomycetes</taxon>
        <taxon>Agaricomycetidae</taxon>
        <taxon>Agaricales</taxon>
        <taxon>Marasmiineae</taxon>
        <taxon>Mycenaceae</taxon>
        <taxon>Mycena</taxon>
    </lineage>
</organism>
<gene>
    <name evidence="1" type="ORF">DFH08DRAFT_651776</name>
</gene>
<dbReference type="Proteomes" id="UP001218218">
    <property type="component" value="Unassembled WGS sequence"/>
</dbReference>
<sequence>PVAKSPAAKEWVKKAETNLEKDAFGPPWAELVSQWYLREQQTGFVCPTKGHPAKLRPKEIGAWVQRARTGSPDIKDVARFADEWRKWWQDINPAWRKVTLPMQKKDSGPWTLLDVPGQNGFLNVLIGLKWWREKLEVESEEWREAADDVCWVLKQ</sequence>